<feature type="disulfide bond" evidence="2">
    <location>
        <begin position="106"/>
        <end position="120"/>
    </location>
</feature>
<dbReference type="Gene3D" id="3.30.60.10">
    <property type="entry name" value="Endochitinase-like"/>
    <property type="match status" value="1"/>
</dbReference>
<name>A0ABQ8GSS6_9PEZI</name>
<keyword evidence="4" id="KW-0732">Signal</keyword>
<protein>
    <recommendedName>
        <fullName evidence="5">Chitin-binding type-1 domain-containing protein</fullName>
    </recommendedName>
</protein>
<evidence type="ECO:0000313" key="7">
    <source>
        <dbReference type="Proteomes" id="UP000774617"/>
    </source>
</evidence>
<dbReference type="PROSITE" id="PS50941">
    <property type="entry name" value="CHIT_BIND_I_2"/>
    <property type="match status" value="1"/>
</dbReference>
<evidence type="ECO:0000256" key="3">
    <source>
        <dbReference type="SAM" id="MobiDB-lite"/>
    </source>
</evidence>
<evidence type="ECO:0000256" key="2">
    <source>
        <dbReference type="PROSITE-ProRule" id="PRU00261"/>
    </source>
</evidence>
<accession>A0ABQ8GSS6</accession>
<dbReference type="InterPro" id="IPR036861">
    <property type="entry name" value="Endochitinase-like_sf"/>
</dbReference>
<proteinExistence type="predicted"/>
<dbReference type="Pfam" id="PF00187">
    <property type="entry name" value="Chitin_bind_1"/>
    <property type="match status" value="1"/>
</dbReference>
<feature type="domain" description="Chitin-binding type-1" evidence="5">
    <location>
        <begin position="87"/>
        <end position="133"/>
    </location>
</feature>
<dbReference type="EMBL" id="JAGTJR010000002">
    <property type="protein sequence ID" value="KAH7063546.1"/>
    <property type="molecule type" value="Genomic_DNA"/>
</dbReference>
<comment type="caution">
    <text evidence="2">Lacks conserved residue(s) required for the propagation of feature annotation.</text>
</comment>
<organism evidence="6 7">
    <name type="scientific">Macrophomina phaseolina</name>
    <dbReference type="NCBI Taxonomy" id="35725"/>
    <lineage>
        <taxon>Eukaryota</taxon>
        <taxon>Fungi</taxon>
        <taxon>Dikarya</taxon>
        <taxon>Ascomycota</taxon>
        <taxon>Pezizomycotina</taxon>
        <taxon>Dothideomycetes</taxon>
        <taxon>Dothideomycetes incertae sedis</taxon>
        <taxon>Botryosphaeriales</taxon>
        <taxon>Botryosphaeriaceae</taxon>
        <taxon>Macrophomina</taxon>
    </lineage>
</organism>
<keyword evidence="2" id="KW-1015">Disulfide bond</keyword>
<dbReference type="SUPFAM" id="SSF57016">
    <property type="entry name" value="Plant lectins/antimicrobial peptides"/>
    <property type="match status" value="1"/>
</dbReference>
<dbReference type="InterPro" id="IPR001002">
    <property type="entry name" value="Chitin-bd_1"/>
</dbReference>
<comment type="caution">
    <text evidence="6">The sequence shown here is derived from an EMBL/GenBank/DDBJ whole genome shotgun (WGS) entry which is preliminary data.</text>
</comment>
<feature type="compositionally biased region" description="Low complexity" evidence="3">
    <location>
        <begin position="44"/>
        <end position="76"/>
    </location>
</feature>
<evidence type="ECO:0000259" key="5">
    <source>
        <dbReference type="PROSITE" id="PS50941"/>
    </source>
</evidence>
<feature type="signal peptide" evidence="4">
    <location>
        <begin position="1"/>
        <end position="20"/>
    </location>
</feature>
<sequence length="195" mass="19444">MPSLSFQLLLLALCTATASAQMSSANAIPVSAITLPWADPSSTSSSNAFSSSPSNAANASSPSSPSFPSASGNASATTTGKYPTTTDNSCGAEVNRMCLITGVNPCCSGDGFCGNTPDYCGSACQSDYGACGTNVSASTTNSTLGNPACSWAGEGTSPRCDGRCGSEYNNAICSSEAGPDDFVAYGVFGYGPCCR</sequence>
<keyword evidence="7" id="KW-1185">Reference proteome</keyword>
<keyword evidence="1 2" id="KW-0147">Chitin-binding</keyword>
<evidence type="ECO:0000256" key="4">
    <source>
        <dbReference type="SAM" id="SignalP"/>
    </source>
</evidence>
<feature type="chain" id="PRO_5045985591" description="Chitin-binding type-1 domain-containing protein" evidence="4">
    <location>
        <begin position="21"/>
        <end position="195"/>
    </location>
</feature>
<evidence type="ECO:0000313" key="6">
    <source>
        <dbReference type="EMBL" id="KAH7063546.1"/>
    </source>
</evidence>
<evidence type="ECO:0000256" key="1">
    <source>
        <dbReference type="ARBA" id="ARBA00022669"/>
    </source>
</evidence>
<dbReference type="Proteomes" id="UP000774617">
    <property type="component" value="Unassembled WGS sequence"/>
</dbReference>
<feature type="region of interest" description="Disordered" evidence="3">
    <location>
        <begin position="44"/>
        <end position="80"/>
    </location>
</feature>
<reference evidence="6 7" key="1">
    <citation type="journal article" date="2021" name="Nat. Commun.">
        <title>Genetic determinants of endophytism in the Arabidopsis root mycobiome.</title>
        <authorList>
            <person name="Mesny F."/>
            <person name="Miyauchi S."/>
            <person name="Thiergart T."/>
            <person name="Pickel B."/>
            <person name="Atanasova L."/>
            <person name="Karlsson M."/>
            <person name="Huettel B."/>
            <person name="Barry K.W."/>
            <person name="Haridas S."/>
            <person name="Chen C."/>
            <person name="Bauer D."/>
            <person name="Andreopoulos W."/>
            <person name="Pangilinan J."/>
            <person name="LaButti K."/>
            <person name="Riley R."/>
            <person name="Lipzen A."/>
            <person name="Clum A."/>
            <person name="Drula E."/>
            <person name="Henrissat B."/>
            <person name="Kohler A."/>
            <person name="Grigoriev I.V."/>
            <person name="Martin F.M."/>
            <person name="Hacquard S."/>
        </authorList>
    </citation>
    <scope>NUCLEOTIDE SEQUENCE [LARGE SCALE GENOMIC DNA]</scope>
    <source>
        <strain evidence="6 7">MPI-SDFR-AT-0080</strain>
    </source>
</reference>
<gene>
    <name evidence="6" type="ORF">B0J12DRAFT_172338</name>
</gene>